<evidence type="ECO:0000256" key="1">
    <source>
        <dbReference type="ARBA" id="ARBA00023015"/>
    </source>
</evidence>
<evidence type="ECO:0000259" key="4">
    <source>
        <dbReference type="PROSITE" id="PS01124"/>
    </source>
</evidence>
<gene>
    <name evidence="5" type="ORF">C7380_106101</name>
</gene>
<feature type="domain" description="HTH araC/xylS-type" evidence="4">
    <location>
        <begin position="171"/>
        <end position="269"/>
    </location>
</feature>
<reference evidence="5 6" key="1">
    <citation type="submission" date="2018-05" db="EMBL/GenBank/DDBJ databases">
        <title>Genomic Encyclopedia of Type Strains, Phase IV (KMG-IV): sequencing the most valuable type-strain genomes for metagenomic binning, comparative biology and taxonomic classification.</title>
        <authorList>
            <person name="Goeker M."/>
        </authorList>
    </citation>
    <scope>NUCLEOTIDE SEQUENCE [LARGE SCALE GENOMIC DNA]</scope>
    <source>
        <strain evidence="5 6">DSM 24906</strain>
    </source>
</reference>
<dbReference type="PANTHER" id="PTHR43280">
    <property type="entry name" value="ARAC-FAMILY TRANSCRIPTIONAL REGULATOR"/>
    <property type="match status" value="1"/>
</dbReference>
<dbReference type="GO" id="GO:0003700">
    <property type="term" value="F:DNA-binding transcription factor activity"/>
    <property type="evidence" value="ECO:0007669"/>
    <property type="project" value="InterPro"/>
</dbReference>
<dbReference type="Gene3D" id="1.10.10.60">
    <property type="entry name" value="Homeodomain-like"/>
    <property type="match status" value="2"/>
</dbReference>
<dbReference type="AlphaFoldDB" id="A0AA45C7G6"/>
<dbReference type="Pfam" id="PF12833">
    <property type="entry name" value="HTH_18"/>
    <property type="match status" value="1"/>
</dbReference>
<evidence type="ECO:0000256" key="3">
    <source>
        <dbReference type="ARBA" id="ARBA00023163"/>
    </source>
</evidence>
<sequence>MRMDLNDLIKYFGNMSFNIKGVYHCKINPGRFGVQRSAPFPGFIFPLNGKAKFSFNDNPYIAGTGNIIHGSASSKLQKKVLGTDYWEFISILYDTKEIKTDISLSNIHFEVNTYNNIKLNEILFKIYKEFNEKTLISEFRTETLFRNILEEIFISAQNNEIDKKNSSHLFNQVCSYIMDNYMNNISVKEICNKNNINENHLYYIFRKHINMGPGDYIIKIRLDKAKEFLINNNYPINVIAKNVGYPDALYFSRLFKKYYNISPTNYRKKFRNCPYDFQDIAIPI</sequence>
<protein>
    <submittedName>
        <fullName evidence="5">AraC family transcriptional regulator</fullName>
    </submittedName>
</protein>
<keyword evidence="2" id="KW-0238">DNA-binding</keyword>
<keyword evidence="3" id="KW-0804">Transcription</keyword>
<dbReference type="EMBL" id="QGGI01000006">
    <property type="protein sequence ID" value="PWJ95293.1"/>
    <property type="molecule type" value="Genomic_DNA"/>
</dbReference>
<dbReference type="SUPFAM" id="SSF46689">
    <property type="entry name" value="Homeodomain-like"/>
    <property type="match status" value="2"/>
</dbReference>
<dbReference type="Proteomes" id="UP000245921">
    <property type="component" value="Unassembled WGS sequence"/>
</dbReference>
<keyword evidence="6" id="KW-1185">Reference proteome</keyword>
<dbReference type="PRINTS" id="PR00032">
    <property type="entry name" value="HTHARAC"/>
</dbReference>
<evidence type="ECO:0000256" key="2">
    <source>
        <dbReference type="ARBA" id="ARBA00023125"/>
    </source>
</evidence>
<name>A0AA45C7G6_9BACT</name>
<dbReference type="PROSITE" id="PS01124">
    <property type="entry name" value="HTH_ARAC_FAMILY_2"/>
    <property type="match status" value="1"/>
</dbReference>
<comment type="caution">
    <text evidence="5">The sequence shown here is derived from an EMBL/GenBank/DDBJ whole genome shotgun (WGS) entry which is preliminary data.</text>
</comment>
<dbReference type="RefSeq" id="WP_109604539.1">
    <property type="nucleotide sequence ID" value="NZ_QGGI01000006.1"/>
</dbReference>
<dbReference type="InterPro" id="IPR020449">
    <property type="entry name" value="Tscrpt_reg_AraC-type_HTH"/>
</dbReference>
<dbReference type="InterPro" id="IPR009057">
    <property type="entry name" value="Homeodomain-like_sf"/>
</dbReference>
<dbReference type="InterPro" id="IPR018060">
    <property type="entry name" value="HTH_AraC"/>
</dbReference>
<organism evidence="5 6">
    <name type="scientific">Oceanotoga teriensis</name>
    <dbReference type="NCBI Taxonomy" id="515440"/>
    <lineage>
        <taxon>Bacteria</taxon>
        <taxon>Thermotogati</taxon>
        <taxon>Thermotogota</taxon>
        <taxon>Thermotogae</taxon>
        <taxon>Petrotogales</taxon>
        <taxon>Petrotogaceae</taxon>
        <taxon>Oceanotoga</taxon>
    </lineage>
</organism>
<evidence type="ECO:0000313" key="5">
    <source>
        <dbReference type="EMBL" id="PWJ95293.1"/>
    </source>
</evidence>
<dbReference type="SMART" id="SM00342">
    <property type="entry name" value="HTH_ARAC"/>
    <property type="match status" value="1"/>
</dbReference>
<evidence type="ECO:0000313" key="6">
    <source>
        <dbReference type="Proteomes" id="UP000245921"/>
    </source>
</evidence>
<proteinExistence type="predicted"/>
<dbReference type="PANTHER" id="PTHR43280:SF29">
    <property type="entry name" value="ARAC-FAMILY TRANSCRIPTIONAL REGULATOR"/>
    <property type="match status" value="1"/>
</dbReference>
<keyword evidence="1" id="KW-0805">Transcription regulation</keyword>
<accession>A0AA45C7G6</accession>
<dbReference type="GO" id="GO:0043565">
    <property type="term" value="F:sequence-specific DNA binding"/>
    <property type="evidence" value="ECO:0007669"/>
    <property type="project" value="InterPro"/>
</dbReference>